<dbReference type="Proteomes" id="UP000013378">
    <property type="component" value="Unassembled WGS sequence"/>
</dbReference>
<keyword evidence="1" id="KW-1133">Transmembrane helix</keyword>
<dbReference type="STRING" id="1304284.L21TH_1883"/>
<feature type="transmembrane region" description="Helical" evidence="1">
    <location>
        <begin position="20"/>
        <end position="38"/>
    </location>
</feature>
<protein>
    <submittedName>
        <fullName evidence="2">Uncharacterized protein</fullName>
    </submittedName>
</protein>
<proteinExistence type="predicted"/>
<keyword evidence="3" id="KW-1185">Reference proteome</keyword>
<reference evidence="2 3" key="1">
    <citation type="journal article" date="2015" name="Geomicrobiol. J.">
        <title>Caldisalinibacter kiritimatiensis gen. nov., sp. nov., a moderately thermohalophilic thiosulfate-reducing bacterium from a hypersaline microbial mat.</title>
        <authorList>
            <person name="Ben Hania W."/>
            <person name="Joseph M."/>
            <person name="Fiebig A."/>
            <person name="Bunk B."/>
            <person name="Klenk H.-P."/>
            <person name="Fardeau M.-L."/>
            <person name="Spring S."/>
        </authorList>
    </citation>
    <scope>NUCLEOTIDE SEQUENCE [LARGE SCALE GENOMIC DNA]</scope>
    <source>
        <strain evidence="2 3">L21-TH-D2</strain>
    </source>
</reference>
<organism evidence="2 3">
    <name type="scientific">Caldisalinibacter kiritimatiensis</name>
    <dbReference type="NCBI Taxonomy" id="1304284"/>
    <lineage>
        <taxon>Bacteria</taxon>
        <taxon>Bacillati</taxon>
        <taxon>Bacillota</taxon>
        <taxon>Tissierellia</taxon>
        <taxon>Tissierellales</taxon>
        <taxon>Thermohalobacteraceae</taxon>
        <taxon>Caldisalinibacter</taxon>
    </lineage>
</organism>
<evidence type="ECO:0000313" key="2">
    <source>
        <dbReference type="EMBL" id="EOD00073.1"/>
    </source>
</evidence>
<comment type="caution">
    <text evidence="2">The sequence shown here is derived from an EMBL/GenBank/DDBJ whole genome shotgun (WGS) entry which is preliminary data.</text>
</comment>
<evidence type="ECO:0000256" key="1">
    <source>
        <dbReference type="SAM" id="Phobius"/>
    </source>
</evidence>
<gene>
    <name evidence="2" type="ORF">L21TH_1883</name>
</gene>
<evidence type="ECO:0000313" key="3">
    <source>
        <dbReference type="Proteomes" id="UP000013378"/>
    </source>
</evidence>
<dbReference type="EMBL" id="ARZA01000207">
    <property type="protein sequence ID" value="EOD00073.1"/>
    <property type="molecule type" value="Genomic_DNA"/>
</dbReference>
<sequence length="41" mass="4874">MDNNHKDKKVTPGRFAFLSVGWWIVHIILIALVFFVLMRIF</sequence>
<dbReference type="RefSeq" id="WP_006314769.1">
    <property type="nucleotide sequence ID" value="NZ_ARZA01000207.1"/>
</dbReference>
<accession>R1ASF7</accession>
<name>R1ASF7_9FIRM</name>
<dbReference type="AlphaFoldDB" id="R1ASF7"/>
<keyword evidence="1" id="KW-0472">Membrane</keyword>
<keyword evidence="1" id="KW-0812">Transmembrane</keyword>